<evidence type="ECO:0000256" key="7">
    <source>
        <dbReference type="ARBA" id="ARBA00048472"/>
    </source>
</evidence>
<dbReference type="GO" id="GO:0106361">
    <property type="term" value="F:protein-arginine rhamnosyltransferase activity"/>
    <property type="evidence" value="ECO:0007669"/>
    <property type="project" value="InterPro"/>
</dbReference>
<dbReference type="Pfam" id="PF10093">
    <property type="entry name" value="EarP"/>
    <property type="match status" value="1"/>
</dbReference>
<evidence type="ECO:0000256" key="6">
    <source>
        <dbReference type="ARBA" id="ARBA00030025"/>
    </source>
</evidence>
<gene>
    <name evidence="8" type="ORF">DFR34_1328</name>
</gene>
<organism evidence="8 9">
    <name type="scientific">Rivihabitans pingtungensis</name>
    <dbReference type="NCBI Taxonomy" id="1054498"/>
    <lineage>
        <taxon>Bacteria</taxon>
        <taxon>Pseudomonadati</taxon>
        <taxon>Pseudomonadota</taxon>
        <taxon>Betaproteobacteria</taxon>
        <taxon>Neisseriales</taxon>
        <taxon>Aquaspirillaceae</taxon>
        <taxon>Rivihabitans</taxon>
    </lineage>
</organism>
<dbReference type="InterPro" id="IPR016633">
    <property type="entry name" value="EarP"/>
</dbReference>
<reference evidence="8 9" key="1">
    <citation type="submission" date="2018-05" db="EMBL/GenBank/DDBJ databases">
        <title>Genomic Encyclopedia of Type Strains, Phase IV (KMG-IV): sequencing the most valuable type-strain genomes for metagenomic binning, comparative biology and taxonomic classification.</title>
        <authorList>
            <person name="Goeker M."/>
        </authorList>
    </citation>
    <scope>NUCLEOTIDE SEQUENCE [LARGE SCALE GENOMIC DNA]</scope>
    <source>
        <strain evidence="8 9">DSM 29661</strain>
    </source>
</reference>
<accession>A0A318KE10</accession>
<dbReference type="RefSeq" id="WP_110392068.1">
    <property type="nucleotide sequence ID" value="NZ_QJKI01000032.1"/>
</dbReference>
<comment type="similarity">
    <text evidence="4">Belongs to the glycosyltransferase 104 family.</text>
</comment>
<comment type="caution">
    <text evidence="8">The sequence shown here is derived from an EMBL/GenBank/DDBJ whole genome shotgun (WGS) entry which is preliminary data.</text>
</comment>
<evidence type="ECO:0000313" key="9">
    <source>
        <dbReference type="Proteomes" id="UP000247555"/>
    </source>
</evidence>
<evidence type="ECO:0000256" key="1">
    <source>
        <dbReference type="ARBA" id="ARBA00022676"/>
    </source>
</evidence>
<dbReference type="NCBIfam" id="TIGR03837">
    <property type="entry name" value="efp_Arg_rhamno"/>
    <property type="match status" value="1"/>
</dbReference>
<dbReference type="PIRSF" id="PIRSF015557">
    <property type="entry name" value="UCP015557"/>
    <property type="match status" value="1"/>
</dbReference>
<keyword evidence="9" id="KW-1185">Reference proteome</keyword>
<dbReference type="AlphaFoldDB" id="A0A318KE10"/>
<comment type="function">
    <text evidence="3">Protein-arginine rhamnosyltransferase that catalyzes the transfer of a single rhamnose to elongation factor P (EF-P) on 'Lys-32', a modification required for EF-P-dependent rescue of polyproline stalled ribosomes.</text>
</comment>
<evidence type="ECO:0000256" key="2">
    <source>
        <dbReference type="ARBA" id="ARBA00022679"/>
    </source>
</evidence>
<evidence type="ECO:0000256" key="3">
    <source>
        <dbReference type="ARBA" id="ARBA00024303"/>
    </source>
</evidence>
<keyword evidence="1" id="KW-0328">Glycosyltransferase</keyword>
<evidence type="ECO:0000313" key="8">
    <source>
        <dbReference type="EMBL" id="PXX74466.1"/>
    </source>
</evidence>
<sequence>MNSPSCVSVDRPDWDIFCAVVDNYGDIGVCWRLARQLSAELGMSVRLWVDDLASFARLCPSLAPSLDAQSIEGIEVRRWDAAALPAVIPAKRVIEAFACNLPEGFVQAMAACQPAPVWINLEYLSAEDWVGGCHGLPSPHPSLPLRKHFFFPGFRDNTGGVLGEADVSARREAQLADPAAGWAALGLTPPLAGELTVSLFCYGGERVDAWLDALLAHGEPVRVLVPDGRGAAEAAHWCGQWLAPGWQGQRGAVRVQGLPFVEQREYDRLLWLCDLNLVRGEDSFVRAQWAARPFVWHIYPQDDCAHLDKLRAFLALYAAELPAASAAALTDFWLAWNHGVGIEPAWRALLAERAALAEHARRWAAQLAQRDTLAVNLARFCETLL</sequence>
<proteinExistence type="inferred from homology"/>
<dbReference type="EMBL" id="QJKI01000032">
    <property type="protein sequence ID" value="PXX74466.1"/>
    <property type="molecule type" value="Genomic_DNA"/>
</dbReference>
<protein>
    <recommendedName>
        <fullName evidence="5">Protein-arginine rhamnosyltransferase</fullName>
    </recommendedName>
    <alternativeName>
        <fullName evidence="6">EF-P arginine rhamnosyltransferase</fullName>
    </alternativeName>
</protein>
<dbReference type="Proteomes" id="UP000247555">
    <property type="component" value="Unassembled WGS sequence"/>
</dbReference>
<comment type="catalytic activity">
    <reaction evidence="7">
        <text>dTDP-beta-L-rhamnose + L-arginyl-[protein] = N(omega)-(alpha-L-rhamnosyl)-L-arginyl-[protein] + dTDP + H(+)</text>
        <dbReference type="Rhea" id="RHEA:66692"/>
        <dbReference type="Rhea" id="RHEA-COMP:10532"/>
        <dbReference type="Rhea" id="RHEA-COMP:17096"/>
        <dbReference type="ChEBI" id="CHEBI:15378"/>
        <dbReference type="ChEBI" id="CHEBI:29965"/>
        <dbReference type="ChEBI" id="CHEBI:57510"/>
        <dbReference type="ChEBI" id="CHEBI:58369"/>
        <dbReference type="ChEBI" id="CHEBI:167445"/>
    </reaction>
    <physiologicalReaction direction="left-to-right" evidence="7">
        <dbReference type="Rhea" id="RHEA:66693"/>
    </physiologicalReaction>
</comment>
<keyword evidence="2" id="KW-0808">Transferase</keyword>
<evidence type="ECO:0000256" key="5">
    <source>
        <dbReference type="ARBA" id="ARBA00024416"/>
    </source>
</evidence>
<dbReference type="OrthoDB" id="209085at2"/>
<evidence type="ECO:0000256" key="4">
    <source>
        <dbReference type="ARBA" id="ARBA00024346"/>
    </source>
</evidence>
<name>A0A318KE10_9NEIS</name>